<name>A0A821TQC6_9BILA</name>
<evidence type="ECO:0000256" key="3">
    <source>
        <dbReference type="ARBA" id="ARBA00022917"/>
    </source>
</evidence>
<dbReference type="Proteomes" id="UP000663873">
    <property type="component" value="Unassembled WGS sequence"/>
</dbReference>
<feature type="non-terminal residue" evidence="5">
    <location>
        <position position="36"/>
    </location>
</feature>
<evidence type="ECO:0000256" key="2">
    <source>
        <dbReference type="ARBA" id="ARBA00022574"/>
    </source>
</evidence>
<dbReference type="EMBL" id="CAJOBP010069183">
    <property type="protein sequence ID" value="CAF4877110.1"/>
    <property type="molecule type" value="Genomic_DNA"/>
</dbReference>
<protein>
    <recommendedName>
        <fullName evidence="4">Translation initiation factor beta propellor-like domain-containing protein</fullName>
    </recommendedName>
</protein>
<gene>
    <name evidence="5" type="ORF">UJA718_LOCUS44540</name>
</gene>
<feature type="domain" description="Translation initiation factor beta propellor-like" evidence="4">
    <location>
        <begin position="2"/>
        <end position="36"/>
    </location>
</feature>
<evidence type="ECO:0000259" key="4">
    <source>
        <dbReference type="Pfam" id="PF08662"/>
    </source>
</evidence>
<keyword evidence="6" id="KW-1185">Reference proteome</keyword>
<accession>A0A821TQC6</accession>
<sequence length="36" mass="4328">MKDRKRISQIDALDTTHFQWCYDNFHFVTATTAPRL</sequence>
<keyword evidence="2" id="KW-0853">WD repeat</keyword>
<keyword evidence="1" id="KW-0396">Initiation factor</keyword>
<dbReference type="GO" id="GO:0003743">
    <property type="term" value="F:translation initiation factor activity"/>
    <property type="evidence" value="ECO:0007669"/>
    <property type="project" value="UniProtKB-KW"/>
</dbReference>
<evidence type="ECO:0000256" key="1">
    <source>
        <dbReference type="ARBA" id="ARBA00022540"/>
    </source>
</evidence>
<organism evidence="5 6">
    <name type="scientific">Rotaria socialis</name>
    <dbReference type="NCBI Taxonomy" id="392032"/>
    <lineage>
        <taxon>Eukaryota</taxon>
        <taxon>Metazoa</taxon>
        <taxon>Spiralia</taxon>
        <taxon>Gnathifera</taxon>
        <taxon>Rotifera</taxon>
        <taxon>Eurotatoria</taxon>
        <taxon>Bdelloidea</taxon>
        <taxon>Philodinida</taxon>
        <taxon>Philodinidae</taxon>
        <taxon>Rotaria</taxon>
    </lineage>
</organism>
<dbReference type="Pfam" id="PF08662">
    <property type="entry name" value="eIF2A"/>
    <property type="match status" value="1"/>
</dbReference>
<proteinExistence type="predicted"/>
<dbReference type="InterPro" id="IPR013979">
    <property type="entry name" value="TIF_beta_prop-like"/>
</dbReference>
<evidence type="ECO:0000313" key="6">
    <source>
        <dbReference type="Proteomes" id="UP000663873"/>
    </source>
</evidence>
<dbReference type="AlphaFoldDB" id="A0A821TQC6"/>
<keyword evidence="3" id="KW-0648">Protein biosynthesis</keyword>
<reference evidence="5" key="1">
    <citation type="submission" date="2021-02" db="EMBL/GenBank/DDBJ databases">
        <authorList>
            <person name="Nowell W R."/>
        </authorList>
    </citation>
    <scope>NUCLEOTIDE SEQUENCE</scope>
</reference>
<evidence type="ECO:0000313" key="5">
    <source>
        <dbReference type="EMBL" id="CAF4877110.1"/>
    </source>
</evidence>
<comment type="caution">
    <text evidence="5">The sequence shown here is derived from an EMBL/GenBank/DDBJ whole genome shotgun (WGS) entry which is preliminary data.</text>
</comment>